<dbReference type="Proteomes" id="UP000286681">
    <property type="component" value="Unassembled WGS sequence"/>
</dbReference>
<accession>A0AAJ4S5E1</accession>
<feature type="domain" description="Helix-turn-helix type 11" evidence="1">
    <location>
        <begin position="69"/>
        <end position="116"/>
    </location>
</feature>
<dbReference type="InterPro" id="IPR013196">
    <property type="entry name" value="HTH_11"/>
</dbReference>
<evidence type="ECO:0000259" key="1">
    <source>
        <dbReference type="Pfam" id="PF08279"/>
    </source>
</evidence>
<dbReference type="EMBL" id="QQWO01000004">
    <property type="protein sequence ID" value="RSV05418.1"/>
    <property type="molecule type" value="Genomic_DNA"/>
</dbReference>
<evidence type="ECO:0000313" key="2">
    <source>
        <dbReference type="EMBL" id="RSV05418.1"/>
    </source>
</evidence>
<protein>
    <submittedName>
        <fullName evidence="2">HTH domain-containing protein</fullName>
    </submittedName>
</protein>
<dbReference type="Gene3D" id="1.10.10.10">
    <property type="entry name" value="Winged helix-like DNA-binding domain superfamily/Winged helix DNA-binding domain"/>
    <property type="match status" value="1"/>
</dbReference>
<comment type="caution">
    <text evidence="2">The sequence shown here is derived from an EMBL/GenBank/DDBJ whole genome shotgun (WGS) entry which is preliminary data.</text>
</comment>
<dbReference type="Pfam" id="PF08279">
    <property type="entry name" value="HTH_11"/>
    <property type="match status" value="1"/>
</dbReference>
<organism evidence="2 3">
    <name type="scientific">Sphingomonas koreensis</name>
    <dbReference type="NCBI Taxonomy" id="93064"/>
    <lineage>
        <taxon>Bacteria</taxon>
        <taxon>Pseudomonadati</taxon>
        <taxon>Pseudomonadota</taxon>
        <taxon>Alphaproteobacteria</taxon>
        <taxon>Sphingomonadales</taxon>
        <taxon>Sphingomonadaceae</taxon>
        <taxon>Sphingomonas</taxon>
    </lineage>
</organism>
<proteinExistence type="predicted"/>
<dbReference type="InterPro" id="IPR036390">
    <property type="entry name" value="WH_DNA-bd_sf"/>
</dbReference>
<name>A0AAJ4S5E1_9SPHN</name>
<dbReference type="SUPFAM" id="SSF46785">
    <property type="entry name" value="Winged helix' DNA-binding domain"/>
    <property type="match status" value="1"/>
</dbReference>
<sequence>MLGDYERSPSGVKPPADQPCRLRRNRRFACHTKRSADVLAFVGRRVYRFVIDLKGVGVPYDRSAAISERHETLLELIESGGRSAAALAEAVGVSQPTINRDLSYLRKKGHAIKARRLPVGWAYELDGSKRSRSTAAGKRA</sequence>
<dbReference type="InterPro" id="IPR036388">
    <property type="entry name" value="WH-like_DNA-bd_sf"/>
</dbReference>
<evidence type="ECO:0000313" key="3">
    <source>
        <dbReference type="Proteomes" id="UP000286681"/>
    </source>
</evidence>
<gene>
    <name evidence="2" type="ORF">CA257_05495</name>
</gene>
<dbReference type="AlphaFoldDB" id="A0AAJ4S5E1"/>
<reference evidence="2 3" key="1">
    <citation type="submission" date="2018-07" db="EMBL/GenBank/DDBJ databases">
        <title>Genomic and Epidemiologic Investigation of an Indolent Hospital Outbreak.</title>
        <authorList>
            <person name="Johnson R.C."/>
            <person name="Deming C."/>
            <person name="Conlan S."/>
            <person name="Zellmer C.J."/>
            <person name="Michelin A.V."/>
            <person name="Lee-Lin S."/>
            <person name="Thomas P.J."/>
            <person name="Park M."/>
            <person name="Weingarten R.A."/>
            <person name="Less J."/>
            <person name="Dekker J.P."/>
            <person name="Frank K.M."/>
            <person name="Musser K.A."/>
            <person name="Mcquiston J.R."/>
            <person name="Henderson D.K."/>
            <person name="Lau A.F."/>
            <person name="Palmore T.N."/>
            <person name="Segre J.A."/>
        </authorList>
    </citation>
    <scope>NUCLEOTIDE SEQUENCE [LARGE SCALE GENOMIC DNA]</scope>
    <source>
        <strain evidence="2 3">SK-NIH.Env10_0317</strain>
    </source>
</reference>